<keyword evidence="11 20" id="KW-0067">ATP-binding</keyword>
<evidence type="ECO:0000256" key="8">
    <source>
        <dbReference type="ARBA" id="ARBA00022737"/>
    </source>
</evidence>
<dbReference type="SUPFAM" id="SSF81665">
    <property type="entry name" value="Calcium ATPase, transmembrane domain M"/>
    <property type="match status" value="1"/>
</dbReference>
<evidence type="ECO:0000256" key="7">
    <source>
        <dbReference type="ARBA" id="ARBA00022723"/>
    </source>
</evidence>
<dbReference type="InterPro" id="IPR018303">
    <property type="entry name" value="ATPase_P-typ_P_site"/>
</dbReference>
<dbReference type="InterPro" id="IPR006121">
    <property type="entry name" value="HMA_dom"/>
</dbReference>
<name>A0A7W6P2P6_9HYPH</name>
<dbReference type="NCBIfam" id="TIGR01511">
    <property type="entry name" value="ATPase-IB1_Cu"/>
    <property type="match status" value="1"/>
</dbReference>
<evidence type="ECO:0000256" key="9">
    <source>
        <dbReference type="ARBA" id="ARBA00022741"/>
    </source>
</evidence>
<evidence type="ECO:0000256" key="2">
    <source>
        <dbReference type="ARBA" id="ARBA00006024"/>
    </source>
</evidence>
<evidence type="ECO:0000256" key="4">
    <source>
        <dbReference type="ARBA" id="ARBA00022448"/>
    </source>
</evidence>
<keyword evidence="17 20" id="KW-0472">Membrane</keyword>
<dbReference type="NCBIfam" id="TIGR01494">
    <property type="entry name" value="ATPase_P-type"/>
    <property type="match status" value="1"/>
</dbReference>
<dbReference type="Gene3D" id="3.40.1110.10">
    <property type="entry name" value="Calcium-transporting ATPase, cytoplasmic domain N"/>
    <property type="match status" value="1"/>
</dbReference>
<dbReference type="EC" id="7.2.2.8" evidence="3"/>
<comment type="catalytic activity">
    <reaction evidence="19">
        <text>Cu(+)(in) + ATP + H2O = Cu(+)(out) + ADP + phosphate + H(+)</text>
        <dbReference type="Rhea" id="RHEA:25792"/>
        <dbReference type="ChEBI" id="CHEBI:15377"/>
        <dbReference type="ChEBI" id="CHEBI:15378"/>
        <dbReference type="ChEBI" id="CHEBI:30616"/>
        <dbReference type="ChEBI" id="CHEBI:43474"/>
        <dbReference type="ChEBI" id="CHEBI:49552"/>
        <dbReference type="ChEBI" id="CHEBI:456216"/>
        <dbReference type="EC" id="7.2.2.8"/>
    </reaction>
</comment>
<keyword evidence="13" id="KW-1278">Translocase</keyword>
<feature type="transmembrane region" description="Helical" evidence="20">
    <location>
        <begin position="206"/>
        <end position="223"/>
    </location>
</feature>
<dbReference type="InterPro" id="IPR006122">
    <property type="entry name" value="HMA_Cu_ion-bd"/>
</dbReference>
<gene>
    <name evidence="22" type="ORF">GGQ66_003455</name>
</gene>
<feature type="domain" description="HMA" evidence="21">
    <location>
        <begin position="14"/>
        <end position="79"/>
    </location>
</feature>
<evidence type="ECO:0000313" key="22">
    <source>
        <dbReference type="EMBL" id="MBB4104873.1"/>
    </source>
</evidence>
<dbReference type="GO" id="GO:0140581">
    <property type="term" value="F:P-type monovalent copper transporter activity"/>
    <property type="evidence" value="ECO:0007669"/>
    <property type="project" value="UniProtKB-EC"/>
</dbReference>
<evidence type="ECO:0000256" key="12">
    <source>
        <dbReference type="ARBA" id="ARBA00022842"/>
    </source>
</evidence>
<feature type="transmembrane region" description="Helical" evidence="20">
    <location>
        <begin position="797"/>
        <end position="816"/>
    </location>
</feature>
<dbReference type="InterPro" id="IPR001757">
    <property type="entry name" value="P_typ_ATPase"/>
</dbReference>
<keyword evidence="7 20" id="KW-0479">Metal-binding</keyword>
<dbReference type="GO" id="GO:0060003">
    <property type="term" value="P:copper ion export"/>
    <property type="evidence" value="ECO:0007669"/>
    <property type="project" value="UniProtKB-ARBA"/>
</dbReference>
<dbReference type="GO" id="GO:0043682">
    <property type="term" value="F:P-type divalent copper transporter activity"/>
    <property type="evidence" value="ECO:0007669"/>
    <property type="project" value="TreeGrafter"/>
</dbReference>
<dbReference type="Gene3D" id="3.40.50.1000">
    <property type="entry name" value="HAD superfamily/HAD-like"/>
    <property type="match status" value="1"/>
</dbReference>
<dbReference type="PRINTS" id="PR00943">
    <property type="entry name" value="CUATPASE"/>
</dbReference>
<feature type="transmembrane region" description="Helical" evidence="20">
    <location>
        <begin position="425"/>
        <end position="447"/>
    </location>
</feature>
<keyword evidence="5 20" id="KW-1003">Cell membrane</keyword>
<dbReference type="SFLD" id="SFLDS00003">
    <property type="entry name" value="Haloacid_Dehalogenase"/>
    <property type="match status" value="1"/>
</dbReference>
<keyword evidence="10" id="KW-0187">Copper transport</keyword>
<dbReference type="PANTHER" id="PTHR43520">
    <property type="entry name" value="ATP7, ISOFORM B"/>
    <property type="match status" value="1"/>
</dbReference>
<dbReference type="InterPro" id="IPR036412">
    <property type="entry name" value="HAD-like_sf"/>
</dbReference>
<dbReference type="NCBIfam" id="TIGR01525">
    <property type="entry name" value="ATPase-IB_hvy"/>
    <property type="match status" value="1"/>
</dbReference>
<keyword evidence="4" id="KW-0813">Transport</keyword>
<evidence type="ECO:0000256" key="10">
    <source>
        <dbReference type="ARBA" id="ARBA00022796"/>
    </source>
</evidence>
<sequence>MADVLENTAPKSGQTFTLSVEGMSCASCVRRVELAAGKVEGVSAPVANFATGRLTVTPGAGFEAEKLAAAVRKAGYDVPEAGFDLDIEDMSCASCVSRVEKALLKVPTVTGASVNLATGKAHVTALGGEAALPAALSAVKAAGYGAHAVKAGSTGGEDRRADEMRLLKRDVIVAAVLTLPLFVLEMGGHIWPPFHHWLMDIIPTRSLYYLYFVLATAVLFGPGKRFFVKGFQTLAHGAPDMNALVALGSGAAWLYSVVTTFWPELLPEGARYVYYEAATVIVTLILTGRLLEARAKGQAGDAIRKLAAMQVKDARVERDGVAIDLPVEDVVPGDIVVIRPGERVPVDGEVIDGTSYVDESMISGEPLPVKKAAGDAVTGGTVNSAGGLRFRVTRVGADTMLAGIIRMVEEAQGSKLPIQALVDRITARFVPVVMAVAALTLVAWLALGPEPALAHALVSAVAVLIIACPCAMGLATPAAIMVATGRAAEAGVLFRRGEALQTLSDATLIVLDKTGTVTEGRPELTDLTVAEGFGADEVLALAAAVEERSEHPVGAAIVKAAKAKGLVLPVVERFDSVTGYGISAEAAGRKIEIGAARYMEKLNLSVSAFAAEAERLASEGKTPLYVAIDGVLAAAVAVADPVKPGSRDAIAALKALGLSVAMVTGDNARTADAIAGQVGIDRVVADVLPEGKVKAIRAFRDEGDVVAFVGDGINDAPALAEATVGLAIGTGTGVAIESAEVVLASGDLMGAVHAVEMSRAALGNIRQNLFWAFGYNVILIPVAAGALWPFFGISLSPMIGAAAMGLSSVFVLGNALRLKRVKLTGRQEVGR</sequence>
<feature type="transmembrane region" description="Helical" evidence="20">
    <location>
        <begin position="274"/>
        <end position="291"/>
    </location>
</feature>
<organism evidence="22 23">
    <name type="scientific">Allorhizobium borbori</name>
    <dbReference type="NCBI Taxonomy" id="485907"/>
    <lineage>
        <taxon>Bacteria</taxon>
        <taxon>Pseudomonadati</taxon>
        <taxon>Pseudomonadota</taxon>
        <taxon>Alphaproteobacteria</taxon>
        <taxon>Hyphomicrobiales</taxon>
        <taxon>Rhizobiaceae</taxon>
        <taxon>Rhizobium/Agrobacterium group</taxon>
        <taxon>Allorhizobium</taxon>
    </lineage>
</organism>
<evidence type="ECO:0000256" key="11">
    <source>
        <dbReference type="ARBA" id="ARBA00022840"/>
    </source>
</evidence>
<dbReference type="InterPro" id="IPR008250">
    <property type="entry name" value="ATPase_P-typ_transduc_dom_A_sf"/>
</dbReference>
<evidence type="ECO:0000256" key="1">
    <source>
        <dbReference type="ARBA" id="ARBA00004651"/>
    </source>
</evidence>
<keyword evidence="15" id="KW-0186">Copper</keyword>
<dbReference type="InterPro" id="IPR023299">
    <property type="entry name" value="ATPase_P-typ_cyto_dom_N"/>
</dbReference>
<dbReference type="SUPFAM" id="SSF55008">
    <property type="entry name" value="HMA, heavy metal-associated domain"/>
    <property type="match status" value="2"/>
</dbReference>
<dbReference type="Gene3D" id="2.70.150.10">
    <property type="entry name" value="Calcium-transporting ATPase, cytoplasmic transduction domain A"/>
    <property type="match status" value="1"/>
</dbReference>
<keyword evidence="9 20" id="KW-0547">Nucleotide-binding</keyword>
<keyword evidence="6 20" id="KW-0812">Transmembrane</keyword>
<feature type="transmembrane region" description="Helical" evidence="20">
    <location>
        <begin position="171"/>
        <end position="191"/>
    </location>
</feature>
<dbReference type="GO" id="GO:0016887">
    <property type="term" value="F:ATP hydrolysis activity"/>
    <property type="evidence" value="ECO:0007669"/>
    <property type="project" value="InterPro"/>
</dbReference>
<dbReference type="InterPro" id="IPR017969">
    <property type="entry name" value="Heavy-metal-associated_CS"/>
</dbReference>
<accession>A0A7W6P2P6</accession>
<dbReference type="InterPro" id="IPR023214">
    <property type="entry name" value="HAD_sf"/>
</dbReference>
<comment type="subcellular location">
    <subcellularLocation>
        <location evidence="1">Cell membrane</location>
        <topology evidence="1">Multi-pass membrane protein</topology>
    </subcellularLocation>
</comment>
<dbReference type="InterPro" id="IPR027256">
    <property type="entry name" value="P-typ_ATPase_IB"/>
</dbReference>
<dbReference type="Proteomes" id="UP000584824">
    <property type="component" value="Unassembled WGS sequence"/>
</dbReference>
<dbReference type="PROSITE" id="PS01047">
    <property type="entry name" value="HMA_1"/>
    <property type="match status" value="1"/>
</dbReference>
<dbReference type="PRINTS" id="PR00119">
    <property type="entry name" value="CATATPASE"/>
</dbReference>
<dbReference type="NCBIfam" id="TIGR00003">
    <property type="entry name" value="copper ion binding protein"/>
    <property type="match status" value="1"/>
</dbReference>
<evidence type="ECO:0000256" key="17">
    <source>
        <dbReference type="ARBA" id="ARBA00023136"/>
    </source>
</evidence>
<comment type="similarity">
    <text evidence="2 20">Belongs to the cation transport ATPase (P-type) (TC 3.A.3) family. Type IB subfamily.</text>
</comment>
<dbReference type="Pfam" id="PF00122">
    <property type="entry name" value="E1-E2_ATPase"/>
    <property type="match status" value="1"/>
</dbReference>
<dbReference type="CDD" id="cd02094">
    <property type="entry name" value="P-type_ATPase_Cu-like"/>
    <property type="match status" value="1"/>
</dbReference>
<dbReference type="FunFam" id="2.70.150.10:FF:000020">
    <property type="entry name" value="Copper-exporting P-type ATPase A"/>
    <property type="match status" value="1"/>
</dbReference>
<dbReference type="FunFam" id="3.40.50.1000:FF:000144">
    <property type="entry name" value="copper-transporting ATPase 1 isoform X2"/>
    <property type="match status" value="1"/>
</dbReference>
<dbReference type="AlphaFoldDB" id="A0A7W6P2P6"/>
<dbReference type="GO" id="GO:0005524">
    <property type="term" value="F:ATP binding"/>
    <property type="evidence" value="ECO:0007669"/>
    <property type="project" value="UniProtKB-UniRule"/>
</dbReference>
<dbReference type="Gene3D" id="3.30.70.100">
    <property type="match status" value="2"/>
</dbReference>
<dbReference type="InterPro" id="IPR044492">
    <property type="entry name" value="P_typ_ATPase_HD_dom"/>
</dbReference>
<dbReference type="Pfam" id="PF00403">
    <property type="entry name" value="HMA"/>
    <property type="match status" value="2"/>
</dbReference>
<evidence type="ECO:0000256" key="20">
    <source>
        <dbReference type="RuleBase" id="RU362081"/>
    </source>
</evidence>
<dbReference type="CDD" id="cd00371">
    <property type="entry name" value="HMA"/>
    <property type="match status" value="2"/>
</dbReference>
<protein>
    <recommendedName>
        <fullName evidence="3">P-type Cu(+) transporter</fullName>
        <ecNumber evidence="3">7.2.2.8</ecNumber>
    </recommendedName>
    <alternativeName>
        <fullName evidence="18">Cu(+)-exporting ATPase</fullName>
    </alternativeName>
</protein>
<keyword evidence="14 20" id="KW-1133">Transmembrane helix</keyword>
<reference evidence="22 23" key="1">
    <citation type="submission" date="2020-08" db="EMBL/GenBank/DDBJ databases">
        <title>Genomic Encyclopedia of Type Strains, Phase IV (KMG-IV): sequencing the most valuable type-strain genomes for metagenomic binning, comparative biology and taxonomic classification.</title>
        <authorList>
            <person name="Goeker M."/>
        </authorList>
    </citation>
    <scope>NUCLEOTIDE SEQUENCE [LARGE SCALE GENOMIC DNA]</scope>
    <source>
        <strain evidence="22 23">DSM 26385</strain>
    </source>
</reference>
<evidence type="ECO:0000256" key="5">
    <source>
        <dbReference type="ARBA" id="ARBA00022475"/>
    </source>
</evidence>
<dbReference type="SUPFAM" id="SSF56784">
    <property type="entry name" value="HAD-like"/>
    <property type="match status" value="1"/>
</dbReference>
<dbReference type="Pfam" id="PF00702">
    <property type="entry name" value="Hydrolase"/>
    <property type="match status" value="1"/>
</dbReference>
<dbReference type="PANTHER" id="PTHR43520:SF8">
    <property type="entry name" value="P-TYPE CU(+) TRANSPORTER"/>
    <property type="match status" value="1"/>
</dbReference>
<evidence type="ECO:0000256" key="14">
    <source>
        <dbReference type="ARBA" id="ARBA00022989"/>
    </source>
</evidence>
<keyword evidence="8" id="KW-0677">Repeat</keyword>
<dbReference type="PROSITE" id="PS00154">
    <property type="entry name" value="ATPASE_E1_E2"/>
    <property type="match status" value="1"/>
</dbReference>
<keyword evidence="12" id="KW-0460">Magnesium</keyword>
<dbReference type="SFLD" id="SFLDG00002">
    <property type="entry name" value="C1.7:_P-type_atpase_like"/>
    <property type="match status" value="1"/>
</dbReference>
<dbReference type="InterPro" id="IPR023298">
    <property type="entry name" value="ATPase_P-typ_TM_dom_sf"/>
</dbReference>
<evidence type="ECO:0000256" key="15">
    <source>
        <dbReference type="ARBA" id="ARBA00023008"/>
    </source>
</evidence>
<dbReference type="PROSITE" id="PS50846">
    <property type="entry name" value="HMA_2"/>
    <property type="match status" value="2"/>
</dbReference>
<dbReference type="SFLD" id="SFLDF00027">
    <property type="entry name" value="p-type_atpase"/>
    <property type="match status" value="1"/>
</dbReference>
<dbReference type="GO" id="GO:0055070">
    <property type="term" value="P:copper ion homeostasis"/>
    <property type="evidence" value="ECO:0007669"/>
    <property type="project" value="TreeGrafter"/>
</dbReference>
<feature type="transmembrane region" description="Helical" evidence="20">
    <location>
        <begin position="769"/>
        <end position="791"/>
    </location>
</feature>
<evidence type="ECO:0000256" key="16">
    <source>
        <dbReference type="ARBA" id="ARBA00023065"/>
    </source>
</evidence>
<dbReference type="GO" id="GO:0005886">
    <property type="term" value="C:plasma membrane"/>
    <property type="evidence" value="ECO:0007669"/>
    <property type="project" value="UniProtKB-SubCell"/>
</dbReference>
<dbReference type="SUPFAM" id="SSF81653">
    <property type="entry name" value="Calcium ATPase, transduction domain A"/>
    <property type="match status" value="1"/>
</dbReference>
<dbReference type="GO" id="GO:0005507">
    <property type="term" value="F:copper ion binding"/>
    <property type="evidence" value="ECO:0007669"/>
    <property type="project" value="InterPro"/>
</dbReference>
<evidence type="ECO:0000259" key="21">
    <source>
        <dbReference type="PROSITE" id="PS50846"/>
    </source>
</evidence>
<evidence type="ECO:0000256" key="18">
    <source>
        <dbReference type="ARBA" id="ARBA00033239"/>
    </source>
</evidence>
<keyword evidence="16" id="KW-0406">Ion transport</keyword>
<evidence type="ECO:0000256" key="13">
    <source>
        <dbReference type="ARBA" id="ARBA00022967"/>
    </source>
</evidence>
<evidence type="ECO:0000256" key="6">
    <source>
        <dbReference type="ARBA" id="ARBA00022692"/>
    </source>
</evidence>
<keyword evidence="23" id="KW-1185">Reference proteome</keyword>
<comment type="caution">
    <text evidence="22">The sequence shown here is derived from an EMBL/GenBank/DDBJ whole genome shotgun (WGS) entry which is preliminary data.</text>
</comment>
<proteinExistence type="inferred from homology"/>
<dbReference type="InterPro" id="IPR036163">
    <property type="entry name" value="HMA_dom_sf"/>
</dbReference>
<feature type="transmembrane region" description="Helical" evidence="20">
    <location>
        <begin position="243"/>
        <end position="262"/>
    </location>
</feature>
<dbReference type="InterPro" id="IPR059000">
    <property type="entry name" value="ATPase_P-type_domA"/>
</dbReference>
<dbReference type="EMBL" id="JACIDU010000015">
    <property type="protein sequence ID" value="MBB4104873.1"/>
    <property type="molecule type" value="Genomic_DNA"/>
</dbReference>
<dbReference type="RefSeq" id="WP_183793946.1">
    <property type="nucleotide sequence ID" value="NZ_JACIDU010000015.1"/>
</dbReference>
<feature type="domain" description="HMA" evidence="21">
    <location>
        <begin position="81"/>
        <end position="147"/>
    </location>
</feature>
<evidence type="ECO:0000256" key="3">
    <source>
        <dbReference type="ARBA" id="ARBA00012517"/>
    </source>
</evidence>
<evidence type="ECO:0000256" key="19">
    <source>
        <dbReference type="ARBA" id="ARBA00049289"/>
    </source>
</evidence>
<feature type="transmembrane region" description="Helical" evidence="20">
    <location>
        <begin position="453"/>
        <end position="476"/>
    </location>
</feature>
<evidence type="ECO:0000313" key="23">
    <source>
        <dbReference type="Proteomes" id="UP000584824"/>
    </source>
</evidence>